<dbReference type="Pfam" id="PF02902">
    <property type="entry name" value="Peptidase_C48"/>
    <property type="match status" value="1"/>
</dbReference>
<evidence type="ECO:0000259" key="4">
    <source>
        <dbReference type="PROSITE" id="PS50600"/>
    </source>
</evidence>
<keyword evidence="6" id="KW-1185">Reference proteome</keyword>
<keyword evidence="2" id="KW-0645">Protease</keyword>
<protein>
    <recommendedName>
        <fullName evidence="4">Ubiquitin-like protease family profile domain-containing protein</fullName>
    </recommendedName>
</protein>
<accession>A0A445EA25</accession>
<dbReference type="InterPro" id="IPR038765">
    <property type="entry name" value="Papain-like_cys_pep_sf"/>
</dbReference>
<proteinExistence type="inferred from homology"/>
<dbReference type="EMBL" id="SDMP01000002">
    <property type="protein sequence ID" value="RYR72322.1"/>
    <property type="molecule type" value="Genomic_DNA"/>
</dbReference>
<keyword evidence="3" id="KW-0378">Hydrolase</keyword>
<comment type="similarity">
    <text evidence="1">Belongs to the peptidase C48 family.</text>
</comment>
<gene>
    <name evidence="5" type="ORF">Ahy_A02g006518</name>
</gene>
<dbReference type="InterPro" id="IPR003653">
    <property type="entry name" value="Peptidase_C48_C"/>
</dbReference>
<organism evidence="5 6">
    <name type="scientific">Arachis hypogaea</name>
    <name type="common">Peanut</name>
    <dbReference type="NCBI Taxonomy" id="3818"/>
    <lineage>
        <taxon>Eukaryota</taxon>
        <taxon>Viridiplantae</taxon>
        <taxon>Streptophyta</taxon>
        <taxon>Embryophyta</taxon>
        <taxon>Tracheophyta</taxon>
        <taxon>Spermatophyta</taxon>
        <taxon>Magnoliopsida</taxon>
        <taxon>eudicotyledons</taxon>
        <taxon>Gunneridae</taxon>
        <taxon>Pentapetalae</taxon>
        <taxon>rosids</taxon>
        <taxon>fabids</taxon>
        <taxon>Fabales</taxon>
        <taxon>Fabaceae</taxon>
        <taxon>Papilionoideae</taxon>
        <taxon>50 kb inversion clade</taxon>
        <taxon>dalbergioids sensu lato</taxon>
        <taxon>Dalbergieae</taxon>
        <taxon>Pterocarpus clade</taxon>
        <taxon>Arachis</taxon>
    </lineage>
</organism>
<dbReference type="GO" id="GO:0006508">
    <property type="term" value="P:proteolysis"/>
    <property type="evidence" value="ECO:0007669"/>
    <property type="project" value="UniProtKB-KW"/>
</dbReference>
<dbReference type="AlphaFoldDB" id="A0A445EA25"/>
<evidence type="ECO:0000313" key="5">
    <source>
        <dbReference type="EMBL" id="RYR72322.1"/>
    </source>
</evidence>
<sequence length="284" mass="33748">MTHVKQTRDSSNEYDAIFVLKHEALYEGLRQYFMSLMPKEHVHITVVSIHNMILNQIKVCQYQKQIYIVPLDIVNFMLGTHGESYIDKRTNKAYRFDIEQKPASHPFLFVLIFNGAHWWLWIADVNKKKFYVLDPINKLPKDIPELRVKLNKFVMRVYAGAEPLIEDGLRVEAEYIQLNGQRTDYDCGIYVMKWLKTIDPQKIKSRKRYKYRVWTQEEIDSFRYQYGPHILLHEMNKIRDQVIWESEAIRFPKPSAALSNLYCKFTSGNLDSLIQVCCWANLLF</sequence>
<feature type="domain" description="Ubiquitin-like protease family profile" evidence="4">
    <location>
        <begin position="1"/>
        <end position="198"/>
    </location>
</feature>
<evidence type="ECO:0000256" key="2">
    <source>
        <dbReference type="ARBA" id="ARBA00022670"/>
    </source>
</evidence>
<evidence type="ECO:0000256" key="3">
    <source>
        <dbReference type="ARBA" id="ARBA00022801"/>
    </source>
</evidence>
<dbReference type="GO" id="GO:0008234">
    <property type="term" value="F:cysteine-type peptidase activity"/>
    <property type="evidence" value="ECO:0007669"/>
    <property type="project" value="InterPro"/>
</dbReference>
<dbReference type="Gene3D" id="3.40.395.10">
    <property type="entry name" value="Adenoviral Proteinase, Chain A"/>
    <property type="match status" value="1"/>
</dbReference>
<evidence type="ECO:0000256" key="1">
    <source>
        <dbReference type="ARBA" id="ARBA00005234"/>
    </source>
</evidence>
<name>A0A445EA25_ARAHY</name>
<reference evidence="5 6" key="1">
    <citation type="submission" date="2019-01" db="EMBL/GenBank/DDBJ databases">
        <title>Sequencing of cultivated peanut Arachis hypogaea provides insights into genome evolution and oil improvement.</title>
        <authorList>
            <person name="Chen X."/>
        </authorList>
    </citation>
    <scope>NUCLEOTIDE SEQUENCE [LARGE SCALE GENOMIC DNA]</scope>
    <source>
        <strain evidence="6">cv. Fuhuasheng</strain>
        <tissue evidence="5">Leaves</tissue>
    </source>
</reference>
<evidence type="ECO:0000313" key="6">
    <source>
        <dbReference type="Proteomes" id="UP000289738"/>
    </source>
</evidence>
<dbReference type="SUPFAM" id="SSF54001">
    <property type="entry name" value="Cysteine proteinases"/>
    <property type="match status" value="1"/>
</dbReference>
<dbReference type="Proteomes" id="UP000289738">
    <property type="component" value="Chromosome A02"/>
</dbReference>
<dbReference type="PROSITE" id="PS50600">
    <property type="entry name" value="ULP_PROTEASE"/>
    <property type="match status" value="1"/>
</dbReference>
<comment type="caution">
    <text evidence="5">The sequence shown here is derived from an EMBL/GenBank/DDBJ whole genome shotgun (WGS) entry which is preliminary data.</text>
</comment>